<protein>
    <recommendedName>
        <fullName evidence="1">DUF6894 domain-containing protein</fullName>
    </recommendedName>
</protein>
<evidence type="ECO:0000313" key="2">
    <source>
        <dbReference type="EMBL" id="MBB5687462.1"/>
    </source>
</evidence>
<accession>A0A7W9AL55</accession>
<dbReference type="AlphaFoldDB" id="A0A7W9AL55"/>
<evidence type="ECO:0000259" key="1">
    <source>
        <dbReference type="Pfam" id="PF21834"/>
    </source>
</evidence>
<dbReference type="EMBL" id="JACIJC010000005">
    <property type="protein sequence ID" value="MBB5687462.1"/>
    <property type="molecule type" value="Genomic_DNA"/>
</dbReference>
<gene>
    <name evidence="2" type="ORF">FHS49_003490</name>
</gene>
<dbReference type="RefSeq" id="WP_184020997.1">
    <property type="nucleotide sequence ID" value="NZ_JACIJC010000005.1"/>
</dbReference>
<dbReference type="Pfam" id="PF21834">
    <property type="entry name" value="DUF6894"/>
    <property type="match status" value="1"/>
</dbReference>
<feature type="domain" description="DUF6894" evidence="1">
    <location>
        <begin position="3"/>
        <end position="71"/>
    </location>
</feature>
<name>A0A7W9AL55_9SPHN</name>
<reference evidence="2 3" key="1">
    <citation type="submission" date="2020-08" db="EMBL/GenBank/DDBJ databases">
        <title>Genomic Encyclopedia of Type Strains, Phase IV (KMG-IV): sequencing the most valuable type-strain genomes for metagenomic binning, comparative biology and taxonomic classification.</title>
        <authorList>
            <person name="Goeker M."/>
        </authorList>
    </citation>
    <scope>NUCLEOTIDE SEQUENCE [LARGE SCALE GENOMIC DNA]</scope>
    <source>
        <strain evidence="2 3">DSM 25079</strain>
    </source>
</reference>
<evidence type="ECO:0000313" key="3">
    <source>
        <dbReference type="Proteomes" id="UP000549617"/>
    </source>
</evidence>
<dbReference type="Proteomes" id="UP000549617">
    <property type="component" value="Unassembled WGS sequence"/>
</dbReference>
<organism evidence="2 3">
    <name type="scientific">Sphingobium boeckii</name>
    <dbReference type="NCBI Taxonomy" id="1082345"/>
    <lineage>
        <taxon>Bacteria</taxon>
        <taxon>Pseudomonadati</taxon>
        <taxon>Pseudomonadota</taxon>
        <taxon>Alphaproteobacteria</taxon>
        <taxon>Sphingomonadales</taxon>
        <taxon>Sphingomonadaceae</taxon>
        <taxon>Sphingobium</taxon>
    </lineage>
</organism>
<keyword evidence="3" id="KW-1185">Reference proteome</keyword>
<proteinExistence type="predicted"/>
<dbReference type="InterPro" id="IPR054189">
    <property type="entry name" value="DUF6894"/>
</dbReference>
<comment type="caution">
    <text evidence="2">The sequence shown here is derived from an EMBL/GenBank/DDBJ whole genome shotgun (WGS) entry which is preliminary data.</text>
</comment>
<sequence>MPRYFFHLHECGTITPDVEGQELLDDSAAQVEALRLARNIMAGEIEGGRLCLLCRIEVHDAQGTMVMAMPFKDAVVVTGL</sequence>